<dbReference type="RefSeq" id="WP_102550854.1">
    <property type="nucleotide sequence ID" value="NZ_MCZF01000008.1"/>
</dbReference>
<proteinExistence type="predicted"/>
<evidence type="ECO:0000313" key="5">
    <source>
        <dbReference type="Proteomes" id="UP000235533"/>
    </source>
</evidence>
<dbReference type="SUPFAM" id="SSF52821">
    <property type="entry name" value="Rhodanese/Cell cycle control phosphatase"/>
    <property type="match status" value="2"/>
</dbReference>
<dbReference type="InterPro" id="IPR036873">
    <property type="entry name" value="Rhodanese-like_dom_sf"/>
</dbReference>
<feature type="domain" description="Rhodanese" evidence="3">
    <location>
        <begin position="173"/>
        <end position="287"/>
    </location>
</feature>
<dbReference type="CDD" id="cd01448">
    <property type="entry name" value="TST_Repeat_1"/>
    <property type="match status" value="1"/>
</dbReference>
<evidence type="ECO:0000256" key="1">
    <source>
        <dbReference type="ARBA" id="ARBA00022679"/>
    </source>
</evidence>
<dbReference type="InterPro" id="IPR001763">
    <property type="entry name" value="Rhodanese-like_dom"/>
</dbReference>
<gene>
    <name evidence="4" type="ORF">BCT54_15680</name>
</gene>
<dbReference type="Proteomes" id="UP000235533">
    <property type="component" value="Unassembled WGS sequence"/>
</dbReference>
<keyword evidence="1 4" id="KW-0808">Transferase</keyword>
<organism evidence="4 5">
    <name type="scientific">Vibrio splendidus</name>
    <dbReference type="NCBI Taxonomy" id="29497"/>
    <lineage>
        <taxon>Bacteria</taxon>
        <taxon>Pseudomonadati</taxon>
        <taxon>Pseudomonadota</taxon>
        <taxon>Gammaproteobacteria</taxon>
        <taxon>Vibrionales</taxon>
        <taxon>Vibrionaceae</taxon>
        <taxon>Vibrio</taxon>
    </lineage>
</organism>
<feature type="domain" description="Rhodanese" evidence="3">
    <location>
        <begin position="26"/>
        <end position="142"/>
    </location>
</feature>
<dbReference type="AlphaFoldDB" id="A0A2N7K097"/>
<dbReference type="SMART" id="SM00450">
    <property type="entry name" value="RHOD"/>
    <property type="match status" value="2"/>
</dbReference>
<name>A0A2N7K097_VIBSP</name>
<dbReference type="Pfam" id="PF00581">
    <property type="entry name" value="Rhodanese"/>
    <property type="match status" value="2"/>
</dbReference>
<evidence type="ECO:0000259" key="3">
    <source>
        <dbReference type="PROSITE" id="PS50206"/>
    </source>
</evidence>
<dbReference type="FunFam" id="3.40.250.10:FF:000001">
    <property type="entry name" value="Sulfurtransferase"/>
    <property type="match status" value="1"/>
</dbReference>
<sequence>MNQPLISPEQLQQRLLENHSLESHPLKSDLIILDASIEFQIPSESEKIKGQMIPGAIRFDYDKDFCNKHTLLPHMFPTENHFNARAQEIGINQDSTIVVYDNSGTFASPRAWWMFMAMGHNNVYILDGGLPAWIEAGYATDTNYKTDAPIGNFEGNIQDNYFVNAQQTQSYSDNKSANILDARSQARFDSEVPEPREGLRSGHIPNSVCLPFAQVLNAGKLKSKNELIDIFSTLDLNPSQPMFFSCGSGVTACIILLAAKLAGYSGEMGVYDGSWTEWGANEQLPIAVTHK</sequence>
<dbReference type="Gene3D" id="3.40.250.10">
    <property type="entry name" value="Rhodanese-like domain"/>
    <property type="match status" value="2"/>
</dbReference>
<dbReference type="GO" id="GO:0004792">
    <property type="term" value="F:thiosulfate-cyanide sulfurtransferase activity"/>
    <property type="evidence" value="ECO:0007669"/>
    <property type="project" value="TreeGrafter"/>
</dbReference>
<evidence type="ECO:0000256" key="2">
    <source>
        <dbReference type="ARBA" id="ARBA00022737"/>
    </source>
</evidence>
<comment type="caution">
    <text evidence="4">The sequence shown here is derived from an EMBL/GenBank/DDBJ whole genome shotgun (WGS) entry which is preliminary data.</text>
</comment>
<reference evidence="5" key="1">
    <citation type="submission" date="2016-07" db="EMBL/GenBank/DDBJ databases">
        <title>Nontailed viruses are major unrecognized killers of bacteria in the ocean.</title>
        <authorList>
            <person name="Kauffman K."/>
            <person name="Hussain F."/>
            <person name="Yang J."/>
            <person name="Arevalo P."/>
            <person name="Brown J."/>
            <person name="Cutler M."/>
            <person name="Kelly L."/>
            <person name="Polz M.F."/>
        </authorList>
    </citation>
    <scope>NUCLEOTIDE SEQUENCE [LARGE SCALE GENOMIC DNA]</scope>
    <source>
        <strain evidence="5">10N.261.48.B5</strain>
    </source>
</reference>
<accession>A0A2N7K097</accession>
<dbReference type="InterPro" id="IPR045078">
    <property type="entry name" value="TST/MPST-like"/>
</dbReference>
<dbReference type="PANTHER" id="PTHR11364">
    <property type="entry name" value="THIOSULFATE SULFERTANSFERASE"/>
    <property type="match status" value="1"/>
</dbReference>
<dbReference type="EMBL" id="MCZF01000008">
    <property type="protein sequence ID" value="PMM66427.1"/>
    <property type="molecule type" value="Genomic_DNA"/>
</dbReference>
<dbReference type="PANTHER" id="PTHR11364:SF27">
    <property type="entry name" value="SULFURTRANSFERASE"/>
    <property type="match status" value="1"/>
</dbReference>
<protein>
    <submittedName>
        <fullName evidence="4">Thiosulfate sulfurtransferase</fullName>
    </submittedName>
</protein>
<evidence type="ECO:0000313" key="4">
    <source>
        <dbReference type="EMBL" id="PMM66427.1"/>
    </source>
</evidence>
<dbReference type="CDD" id="cd01449">
    <property type="entry name" value="TST_Repeat_2"/>
    <property type="match status" value="1"/>
</dbReference>
<keyword evidence="2" id="KW-0677">Repeat</keyword>
<dbReference type="PROSITE" id="PS50206">
    <property type="entry name" value="RHODANESE_3"/>
    <property type="match status" value="2"/>
</dbReference>